<sequence length="102" mass="11684">MKNLMDAVHALRRPATLVRAARAGLGEYDRQRDLKRLLRLPHAPAPQSALRLLLEEEARLNTIRRERAEWYDFIRHLEVTIALMGEYALLAQAAQATRLAAE</sequence>
<comment type="caution">
    <text evidence="1">The sequence shown here is derived from an EMBL/GenBank/DDBJ whole genome shotgun (WGS) entry which is preliminary data.</text>
</comment>
<dbReference type="EMBL" id="PRDS01000003">
    <property type="protein sequence ID" value="PPB81252.1"/>
    <property type="molecule type" value="Genomic_DNA"/>
</dbReference>
<evidence type="ECO:0000313" key="2">
    <source>
        <dbReference type="Proteomes" id="UP000239736"/>
    </source>
</evidence>
<proteinExistence type="predicted"/>
<gene>
    <name evidence="1" type="ORF">LV82_01298</name>
</gene>
<name>A0A2S5JIH9_9RHOB</name>
<organism evidence="1 2">
    <name type="scientific">Albidovulum inexpectatum</name>
    <dbReference type="NCBI Taxonomy" id="196587"/>
    <lineage>
        <taxon>Bacteria</taxon>
        <taxon>Pseudomonadati</taxon>
        <taxon>Pseudomonadota</taxon>
        <taxon>Alphaproteobacteria</taxon>
        <taxon>Rhodobacterales</taxon>
        <taxon>Paracoccaceae</taxon>
        <taxon>Albidovulum</taxon>
    </lineage>
</organism>
<keyword evidence="2" id="KW-1185">Reference proteome</keyword>
<dbReference type="RefSeq" id="WP_104070277.1">
    <property type="nucleotide sequence ID" value="NZ_PRDS01000003.1"/>
</dbReference>
<reference evidence="1 2" key="1">
    <citation type="submission" date="2018-01" db="EMBL/GenBank/DDBJ databases">
        <title>Genomic Encyclopedia of Archaeal and Bacterial Type Strains, Phase II (KMG-II): from individual species to whole genera.</title>
        <authorList>
            <person name="Goeker M."/>
        </authorList>
    </citation>
    <scope>NUCLEOTIDE SEQUENCE [LARGE SCALE GENOMIC DNA]</scope>
    <source>
        <strain evidence="1 2">DSM 12048</strain>
    </source>
</reference>
<dbReference type="Pfam" id="PF20083">
    <property type="entry name" value="DUF6477"/>
    <property type="match status" value="1"/>
</dbReference>
<accession>A0A2S5JIH9</accession>
<dbReference type="Proteomes" id="UP000239736">
    <property type="component" value="Unassembled WGS sequence"/>
</dbReference>
<dbReference type="InterPro" id="IPR045516">
    <property type="entry name" value="DUF6477"/>
</dbReference>
<dbReference type="AlphaFoldDB" id="A0A2S5JIH9"/>
<evidence type="ECO:0000313" key="1">
    <source>
        <dbReference type="EMBL" id="PPB81252.1"/>
    </source>
</evidence>
<protein>
    <submittedName>
        <fullName evidence="1">Uncharacterized protein</fullName>
    </submittedName>
</protein>